<feature type="domain" description="Galactokinase N-terminal" evidence="3">
    <location>
        <begin position="43"/>
        <end position="88"/>
    </location>
</feature>
<organism evidence="4 5">
    <name type="scientific">Clostridium estertheticum</name>
    <dbReference type="NCBI Taxonomy" id="238834"/>
    <lineage>
        <taxon>Bacteria</taxon>
        <taxon>Bacillati</taxon>
        <taxon>Bacillota</taxon>
        <taxon>Clostridia</taxon>
        <taxon>Eubacteriales</taxon>
        <taxon>Clostridiaceae</taxon>
        <taxon>Clostridium</taxon>
    </lineage>
</organism>
<name>A0AA47I9A4_9CLOT</name>
<dbReference type="AlphaFoldDB" id="A0AA47I9A4"/>
<evidence type="ECO:0000313" key="5">
    <source>
        <dbReference type="Proteomes" id="UP001164733"/>
    </source>
</evidence>
<dbReference type="EMBL" id="CP086239">
    <property type="protein sequence ID" value="WAG62695.1"/>
    <property type="molecule type" value="Genomic_DNA"/>
</dbReference>
<gene>
    <name evidence="4" type="ORF">LL038_10875</name>
</gene>
<dbReference type="InterPro" id="IPR019539">
    <property type="entry name" value="GalKase_N"/>
</dbReference>
<dbReference type="RefSeq" id="WP_216125929.1">
    <property type="nucleotide sequence ID" value="NZ_CP086239.1"/>
</dbReference>
<evidence type="ECO:0000256" key="1">
    <source>
        <dbReference type="ARBA" id="ARBA00022741"/>
    </source>
</evidence>
<keyword evidence="2" id="KW-0067">ATP-binding</keyword>
<dbReference type="Pfam" id="PF10509">
    <property type="entry name" value="GalKase_gal_bdg"/>
    <property type="match status" value="1"/>
</dbReference>
<accession>A0AA47I9A4</accession>
<keyword evidence="1" id="KW-0547">Nucleotide-binding</keyword>
<protein>
    <submittedName>
        <fullName evidence="4">Galactokinase family protein</fullName>
    </submittedName>
</protein>
<evidence type="ECO:0000256" key="2">
    <source>
        <dbReference type="ARBA" id="ARBA00022840"/>
    </source>
</evidence>
<sequence length="149" mass="16566">MPTLNNTIEILNSKSNKVLFGDLYGQEEEIIVKQILRYTSLVKEYDKKFKTNDIYIFSSPGRAEINGNHTDHNLGKVIAASINLDCVGVTEVTDNNKISIKSLTYNKDFVIDLDNLESSEKDTEAALLVKGVLEGVKKYVAVNINGLLV</sequence>
<evidence type="ECO:0000313" key="4">
    <source>
        <dbReference type="EMBL" id="WAG62695.1"/>
    </source>
</evidence>
<dbReference type="GO" id="GO:0005524">
    <property type="term" value="F:ATP binding"/>
    <property type="evidence" value="ECO:0007669"/>
    <property type="project" value="UniProtKB-KW"/>
</dbReference>
<reference evidence="4" key="1">
    <citation type="submission" date="2021-11" db="EMBL/GenBank/DDBJ databases">
        <title>Clostridia strains as spoilage organisms.</title>
        <authorList>
            <person name="Wambui J."/>
            <person name="Stevens M.J.A."/>
            <person name="Stephan R."/>
        </authorList>
    </citation>
    <scope>NUCLEOTIDE SEQUENCE</scope>
    <source>
        <strain evidence="4">CF009</strain>
    </source>
</reference>
<dbReference type="Proteomes" id="UP001164733">
    <property type="component" value="Chromosome"/>
</dbReference>
<evidence type="ECO:0000259" key="3">
    <source>
        <dbReference type="Pfam" id="PF10509"/>
    </source>
</evidence>
<proteinExistence type="predicted"/>